<keyword evidence="8" id="KW-1185">Reference proteome</keyword>
<sequence length="214" mass="24230">MSSTDSILLRTTAGTSLVLGVVYAAFQLHLLPRPIAQVVARIFFFPTWPLTYLSRRSNYFTLVDSHVYLGAVPMVFMGHVSFLHARGVRAVVNLCDEYEGPVATYRKHNITQLRIPTVDHTEPSLSDLRKAVEFIEFHKSQGSRVFVHCKAGSGRSAAVVFCWKLHANPTWSPKEVQLYLSEKRSVRRKLYLQPNIVAYYESLQPPKSAPHNAM</sequence>
<keyword evidence="2" id="KW-0904">Protein phosphatase</keyword>
<gene>
    <name evidence="7" type="primary">Aste57867_17072</name>
    <name evidence="6" type="ORF">As57867_017014</name>
    <name evidence="7" type="ORF">ASTE57867_17072</name>
</gene>
<evidence type="ECO:0000313" key="8">
    <source>
        <dbReference type="Proteomes" id="UP000332933"/>
    </source>
</evidence>
<evidence type="ECO:0000259" key="4">
    <source>
        <dbReference type="PROSITE" id="PS50054"/>
    </source>
</evidence>
<accession>A0A485L6Y2</accession>
<proteinExistence type="predicted"/>
<dbReference type="PROSITE" id="PS50056">
    <property type="entry name" value="TYR_PHOSPHATASE_2"/>
    <property type="match status" value="1"/>
</dbReference>
<dbReference type="InterPro" id="IPR020422">
    <property type="entry name" value="TYR_PHOSPHATASE_DUAL_dom"/>
</dbReference>
<dbReference type="InterPro" id="IPR029021">
    <property type="entry name" value="Prot-tyrosine_phosphatase-like"/>
</dbReference>
<evidence type="ECO:0000313" key="6">
    <source>
        <dbReference type="EMBL" id="KAF0691801.1"/>
    </source>
</evidence>
<keyword evidence="3" id="KW-0812">Transmembrane</keyword>
<evidence type="ECO:0000313" key="7">
    <source>
        <dbReference type="EMBL" id="VFT93833.1"/>
    </source>
</evidence>
<evidence type="ECO:0000256" key="1">
    <source>
        <dbReference type="ARBA" id="ARBA00022801"/>
    </source>
</evidence>
<keyword evidence="1" id="KW-0378">Hydrolase</keyword>
<dbReference type="PANTHER" id="PTHR46274:SF6">
    <property type="entry name" value="TYR_PHOSPHATASE_2 DOMAIN-CONTAINING PROTEIN"/>
    <property type="match status" value="1"/>
</dbReference>
<reference evidence="7 8" key="1">
    <citation type="submission" date="2019-03" db="EMBL/GenBank/DDBJ databases">
        <authorList>
            <person name="Gaulin E."/>
            <person name="Dumas B."/>
        </authorList>
    </citation>
    <scope>NUCLEOTIDE SEQUENCE [LARGE SCALE GENOMIC DNA]</scope>
    <source>
        <strain evidence="7">CBS 568.67</strain>
    </source>
</reference>
<dbReference type="GO" id="GO:0004721">
    <property type="term" value="F:phosphoprotein phosphatase activity"/>
    <property type="evidence" value="ECO:0007669"/>
    <property type="project" value="UniProtKB-KW"/>
</dbReference>
<dbReference type="SMART" id="SM00195">
    <property type="entry name" value="DSPc"/>
    <property type="match status" value="1"/>
</dbReference>
<evidence type="ECO:0000256" key="2">
    <source>
        <dbReference type="ARBA" id="ARBA00022912"/>
    </source>
</evidence>
<protein>
    <submittedName>
        <fullName evidence="7">Aste57867_17072 protein</fullName>
    </submittedName>
</protein>
<dbReference type="PANTHER" id="PTHR46274">
    <property type="entry name" value="PHOSPHATIDYLINOSITOL PHOSPHATASE"/>
    <property type="match status" value="1"/>
</dbReference>
<evidence type="ECO:0000259" key="5">
    <source>
        <dbReference type="PROSITE" id="PS50056"/>
    </source>
</evidence>
<dbReference type="AlphaFoldDB" id="A0A485L6Y2"/>
<reference evidence="6" key="2">
    <citation type="submission" date="2019-06" db="EMBL/GenBank/DDBJ databases">
        <title>Genomics analysis of Aphanomyces spp. identifies a new class of oomycete effector associated with host adaptation.</title>
        <authorList>
            <person name="Gaulin E."/>
        </authorList>
    </citation>
    <scope>NUCLEOTIDE SEQUENCE</scope>
    <source>
        <strain evidence="6">CBS 578.67</strain>
    </source>
</reference>
<dbReference type="Gene3D" id="3.90.190.10">
    <property type="entry name" value="Protein tyrosine phosphatase superfamily"/>
    <property type="match status" value="1"/>
</dbReference>
<keyword evidence="3" id="KW-0472">Membrane</keyword>
<dbReference type="PROSITE" id="PS00383">
    <property type="entry name" value="TYR_PHOSPHATASE_1"/>
    <property type="match status" value="1"/>
</dbReference>
<feature type="domain" description="Tyrosine-protein phosphatase" evidence="4">
    <location>
        <begin position="59"/>
        <end position="212"/>
    </location>
</feature>
<dbReference type="PROSITE" id="PS50054">
    <property type="entry name" value="TYR_PHOSPHATASE_DUAL"/>
    <property type="match status" value="1"/>
</dbReference>
<dbReference type="SUPFAM" id="SSF52799">
    <property type="entry name" value="(Phosphotyrosine protein) phosphatases II"/>
    <property type="match status" value="1"/>
</dbReference>
<organism evidence="7 8">
    <name type="scientific">Aphanomyces stellatus</name>
    <dbReference type="NCBI Taxonomy" id="120398"/>
    <lineage>
        <taxon>Eukaryota</taxon>
        <taxon>Sar</taxon>
        <taxon>Stramenopiles</taxon>
        <taxon>Oomycota</taxon>
        <taxon>Saprolegniomycetes</taxon>
        <taxon>Saprolegniales</taxon>
        <taxon>Verrucalvaceae</taxon>
        <taxon>Aphanomyces</taxon>
    </lineage>
</organism>
<evidence type="ECO:0000256" key="3">
    <source>
        <dbReference type="SAM" id="Phobius"/>
    </source>
</evidence>
<dbReference type="InterPro" id="IPR000340">
    <property type="entry name" value="Dual-sp_phosphatase_cat-dom"/>
</dbReference>
<keyword evidence="3" id="KW-1133">Transmembrane helix</keyword>
<dbReference type="EMBL" id="VJMH01006021">
    <property type="protein sequence ID" value="KAF0691801.1"/>
    <property type="molecule type" value="Genomic_DNA"/>
</dbReference>
<dbReference type="Pfam" id="PF00782">
    <property type="entry name" value="DSPc"/>
    <property type="match status" value="1"/>
</dbReference>
<feature type="transmembrane region" description="Helical" evidence="3">
    <location>
        <begin position="7"/>
        <end position="26"/>
    </location>
</feature>
<dbReference type="OrthoDB" id="273181at2759"/>
<dbReference type="FunFam" id="3.90.190.10:FF:000157">
    <property type="entry name" value="Protein-tyrosine phosphatase"/>
    <property type="match status" value="1"/>
</dbReference>
<feature type="domain" description="Tyrosine specific protein phosphatases" evidence="5">
    <location>
        <begin position="126"/>
        <end position="184"/>
    </location>
</feature>
<dbReference type="EMBL" id="CAADRA010006042">
    <property type="protein sequence ID" value="VFT93833.1"/>
    <property type="molecule type" value="Genomic_DNA"/>
</dbReference>
<dbReference type="InterPro" id="IPR000387">
    <property type="entry name" value="Tyr_Pase_dom"/>
</dbReference>
<dbReference type="Proteomes" id="UP000332933">
    <property type="component" value="Unassembled WGS sequence"/>
</dbReference>
<dbReference type="InterPro" id="IPR016130">
    <property type="entry name" value="Tyr_Pase_AS"/>
</dbReference>
<name>A0A485L6Y2_9STRA</name>